<dbReference type="SMART" id="SM01124">
    <property type="entry name" value="DBR1"/>
    <property type="match status" value="1"/>
</dbReference>
<dbReference type="InterPro" id="IPR041816">
    <property type="entry name" value="Dbr1_N"/>
</dbReference>
<dbReference type="PANTHER" id="PTHR12849:SF0">
    <property type="entry name" value="LARIAT DEBRANCHING ENZYME"/>
    <property type="match status" value="1"/>
</dbReference>
<dbReference type="Pfam" id="PF00149">
    <property type="entry name" value="Metallophos"/>
    <property type="match status" value="1"/>
</dbReference>
<evidence type="ECO:0000256" key="10">
    <source>
        <dbReference type="ARBA" id="ARBA00023004"/>
    </source>
</evidence>
<dbReference type="Gene3D" id="3.60.21.10">
    <property type="match status" value="1"/>
</dbReference>
<keyword evidence="11" id="KW-0464">Manganese</keyword>
<keyword evidence="10" id="KW-0408">Iron</keyword>
<evidence type="ECO:0000256" key="11">
    <source>
        <dbReference type="ARBA" id="ARBA00023211"/>
    </source>
</evidence>
<name>A0A448YEN3_BRENA</name>
<keyword evidence="8" id="KW-0378">Hydrolase</keyword>
<dbReference type="GO" id="GO:0005634">
    <property type="term" value="C:nucleus"/>
    <property type="evidence" value="ECO:0007669"/>
    <property type="project" value="UniProtKB-SubCell"/>
</dbReference>
<dbReference type="FunCoup" id="A0A448YEN3">
    <property type="interactions" value="685"/>
</dbReference>
<evidence type="ECO:0000256" key="3">
    <source>
        <dbReference type="ARBA" id="ARBA00001954"/>
    </source>
</evidence>
<evidence type="ECO:0000256" key="7">
    <source>
        <dbReference type="ARBA" id="ARBA00022723"/>
    </source>
</evidence>
<evidence type="ECO:0000256" key="6">
    <source>
        <dbReference type="ARBA" id="ARBA00022664"/>
    </source>
</evidence>
<dbReference type="InParanoid" id="A0A448YEN3"/>
<comment type="subcellular location">
    <subcellularLocation>
        <location evidence="4">Nucleus</location>
    </subcellularLocation>
</comment>
<evidence type="ECO:0000313" key="14">
    <source>
        <dbReference type="EMBL" id="VEU19347.1"/>
    </source>
</evidence>
<evidence type="ECO:0000259" key="13">
    <source>
        <dbReference type="SMART" id="SM01124"/>
    </source>
</evidence>
<evidence type="ECO:0000313" key="15">
    <source>
        <dbReference type="Proteomes" id="UP000290900"/>
    </source>
</evidence>
<comment type="cofactor">
    <cofactor evidence="1">
        <name>Mn(2+)</name>
        <dbReference type="ChEBI" id="CHEBI:29035"/>
    </cofactor>
</comment>
<organism evidence="14 15">
    <name type="scientific">Brettanomyces naardenensis</name>
    <name type="common">Yeast</name>
    <dbReference type="NCBI Taxonomy" id="13370"/>
    <lineage>
        <taxon>Eukaryota</taxon>
        <taxon>Fungi</taxon>
        <taxon>Dikarya</taxon>
        <taxon>Ascomycota</taxon>
        <taxon>Saccharomycotina</taxon>
        <taxon>Pichiomycetes</taxon>
        <taxon>Pichiales</taxon>
        <taxon>Pichiaceae</taxon>
        <taxon>Brettanomyces</taxon>
    </lineage>
</organism>
<protein>
    <submittedName>
        <fullName evidence="14">DEKNAAC100874</fullName>
    </submittedName>
</protein>
<evidence type="ECO:0000256" key="8">
    <source>
        <dbReference type="ARBA" id="ARBA00022801"/>
    </source>
</evidence>
<dbReference type="InterPro" id="IPR007708">
    <property type="entry name" value="DBR1_C"/>
</dbReference>
<dbReference type="AlphaFoldDB" id="A0A448YEN3"/>
<dbReference type="Pfam" id="PF05011">
    <property type="entry name" value="DBR1"/>
    <property type="match status" value="1"/>
</dbReference>
<dbReference type="EMBL" id="CAACVR010000001">
    <property type="protein sequence ID" value="VEU19347.1"/>
    <property type="molecule type" value="Genomic_DNA"/>
</dbReference>
<dbReference type="GO" id="GO:0000398">
    <property type="term" value="P:mRNA splicing, via spliceosome"/>
    <property type="evidence" value="ECO:0007669"/>
    <property type="project" value="TreeGrafter"/>
</dbReference>
<accession>A0A448YEN3</accession>
<evidence type="ECO:0000256" key="1">
    <source>
        <dbReference type="ARBA" id="ARBA00001936"/>
    </source>
</evidence>
<dbReference type="InterPro" id="IPR004843">
    <property type="entry name" value="Calcineurin-like_PHP"/>
</dbReference>
<keyword evidence="12" id="KW-0539">Nucleus</keyword>
<dbReference type="InterPro" id="IPR029052">
    <property type="entry name" value="Metallo-depent_PP-like"/>
</dbReference>
<reference evidence="14 15" key="1">
    <citation type="submission" date="2018-12" db="EMBL/GenBank/DDBJ databases">
        <authorList>
            <person name="Tiukova I."/>
            <person name="Dainat J."/>
        </authorList>
    </citation>
    <scope>NUCLEOTIDE SEQUENCE [LARGE SCALE GENOMIC DNA]</scope>
</reference>
<dbReference type="GO" id="GO:0046872">
    <property type="term" value="F:metal ion binding"/>
    <property type="evidence" value="ECO:0007669"/>
    <property type="project" value="UniProtKB-KW"/>
</dbReference>
<sequence>MLIAIEGCCHGVLDQIYSRVPKNVELLIICGDFQSIRNKADMECISVPPKYRSMGDFQDYYTGKKKAPVLTIFVGGNHEASNYLEELKYGGFVAPNIYYLGRSGCVWYKGLRIAGWSGIYKSGDFMRLRRDESLPYNRWTVRSVYHYRKDDYMKLRLMKPSNDSVVVSHDWPEGIYRYGSLSYLLKNKPFFKKDIEKGELGSPMNRELLNHLRPQYWFAAHLHTGFNATIDWNRKRIGGHDQDISRKMAKIENKDEITLEISDGEEDGEDAKIDEKTEPVLPFHTSTQFLALDKCLPRRTFLKILEIPINSTHRSVANSSLYYDPEYIAIMKSVDRHRKDLDDLSFRDILNPNQEYQDTVLKDAQQSLAEFGKLSPAEYDELFQVDMNGFVETASPESDSTQLKAYDNPQTISFEGKFQRVSLMM</sequence>
<comment type="cofactor">
    <cofactor evidence="3">
        <name>Fe(2+)</name>
        <dbReference type="ChEBI" id="CHEBI:29033"/>
    </cofactor>
</comment>
<evidence type="ECO:0000256" key="2">
    <source>
        <dbReference type="ARBA" id="ARBA00001947"/>
    </source>
</evidence>
<dbReference type="GO" id="GO:0008419">
    <property type="term" value="F:RNA lariat debranching enzyme activity"/>
    <property type="evidence" value="ECO:0007669"/>
    <property type="project" value="UniProtKB-ARBA"/>
</dbReference>
<comment type="cofactor">
    <cofactor evidence="2">
        <name>Zn(2+)</name>
        <dbReference type="ChEBI" id="CHEBI:29105"/>
    </cofactor>
</comment>
<keyword evidence="15" id="KW-1185">Reference proteome</keyword>
<dbReference type="PANTHER" id="PTHR12849">
    <property type="entry name" value="RNA LARIAT DEBRANCHING ENZYME"/>
    <property type="match status" value="1"/>
</dbReference>
<dbReference type="SUPFAM" id="SSF56300">
    <property type="entry name" value="Metallo-dependent phosphatases"/>
    <property type="match status" value="1"/>
</dbReference>
<dbReference type="OrthoDB" id="407609at2759"/>
<keyword evidence="9" id="KW-0862">Zinc</keyword>
<dbReference type="CDD" id="cd00844">
    <property type="entry name" value="MPP_Dbr1_N"/>
    <property type="match status" value="1"/>
</dbReference>
<dbReference type="STRING" id="13370.A0A448YEN3"/>
<evidence type="ECO:0000256" key="9">
    <source>
        <dbReference type="ARBA" id="ARBA00022833"/>
    </source>
</evidence>
<feature type="domain" description="Lariat debranching enzyme C-terminal" evidence="13">
    <location>
        <begin position="278"/>
        <end position="418"/>
    </location>
</feature>
<comment type="similarity">
    <text evidence="5">Belongs to the lariat debranching enzyme family.</text>
</comment>
<dbReference type="Proteomes" id="UP000290900">
    <property type="component" value="Unassembled WGS sequence"/>
</dbReference>
<evidence type="ECO:0000256" key="12">
    <source>
        <dbReference type="ARBA" id="ARBA00023242"/>
    </source>
</evidence>
<evidence type="ECO:0000256" key="5">
    <source>
        <dbReference type="ARBA" id="ARBA00006045"/>
    </source>
</evidence>
<keyword evidence="7" id="KW-0479">Metal-binding</keyword>
<gene>
    <name evidence="14" type="ORF">BRENAR_LOCUS84</name>
</gene>
<keyword evidence="6" id="KW-0507">mRNA processing</keyword>
<proteinExistence type="inferred from homology"/>
<evidence type="ECO:0000256" key="4">
    <source>
        <dbReference type="ARBA" id="ARBA00004123"/>
    </source>
</evidence>